<dbReference type="EMBL" id="CP017269">
    <property type="protein sequence ID" value="AOT72109.1"/>
    <property type="molecule type" value="Genomic_DNA"/>
</dbReference>
<dbReference type="OrthoDB" id="9810615at2"/>
<dbReference type="InterPro" id="IPR029063">
    <property type="entry name" value="SAM-dependent_MTases_sf"/>
</dbReference>
<gene>
    <name evidence="2" type="ORF">Gferi_22760</name>
</gene>
<accession>A0A1D8GMG5</accession>
<reference evidence="2 3" key="1">
    <citation type="submission" date="2016-09" db="EMBL/GenBank/DDBJ databases">
        <title>Genomic analysis reveals versatility of anaerobic energy metabolism of Geosporobacter ferrireducens IRF9 of phylum Firmicutes.</title>
        <authorList>
            <person name="Kim S.-J."/>
        </authorList>
    </citation>
    <scope>NUCLEOTIDE SEQUENCE [LARGE SCALE GENOMIC DNA]</scope>
    <source>
        <strain evidence="2 3">IRF9</strain>
    </source>
</reference>
<protein>
    <submittedName>
        <fullName evidence="2">SAM-dependent methyltransferase</fullName>
    </submittedName>
</protein>
<sequence>MKEIFRQISLYRFLMFCNNENLEKVVLDCGAGGDQPPLGLFAEYGYRTLGIEYDMQQVEKANQYGKEKGLDLNIVQGDMRYLDLDSASISYVYSYNSVFHMKKADVRKSIHEMKRVLKPNGLLFINFLTTKDFRCGEGKTVGQNEYEQMDDDIPVIHSYFEEHETDFFFADMEVLYKEDRVLERIYEGNRIRQGFIDYIARKI</sequence>
<dbReference type="Pfam" id="PF08241">
    <property type="entry name" value="Methyltransf_11"/>
    <property type="match status" value="1"/>
</dbReference>
<dbReference type="Gene3D" id="3.40.50.150">
    <property type="entry name" value="Vaccinia Virus protein VP39"/>
    <property type="match status" value="1"/>
</dbReference>
<dbReference type="STRING" id="1424294.Gferi_22760"/>
<evidence type="ECO:0000313" key="2">
    <source>
        <dbReference type="EMBL" id="AOT72109.1"/>
    </source>
</evidence>
<dbReference type="CDD" id="cd02440">
    <property type="entry name" value="AdoMet_MTases"/>
    <property type="match status" value="1"/>
</dbReference>
<keyword evidence="2" id="KW-0808">Transferase</keyword>
<dbReference type="RefSeq" id="WP_069980424.1">
    <property type="nucleotide sequence ID" value="NZ_CP017269.1"/>
</dbReference>
<keyword evidence="2" id="KW-0489">Methyltransferase</keyword>
<proteinExistence type="predicted"/>
<keyword evidence="3" id="KW-1185">Reference proteome</keyword>
<organism evidence="2 3">
    <name type="scientific">Geosporobacter ferrireducens</name>
    <dbReference type="NCBI Taxonomy" id="1424294"/>
    <lineage>
        <taxon>Bacteria</taxon>
        <taxon>Bacillati</taxon>
        <taxon>Bacillota</taxon>
        <taxon>Clostridia</taxon>
        <taxon>Peptostreptococcales</taxon>
        <taxon>Thermotaleaceae</taxon>
        <taxon>Geosporobacter</taxon>
    </lineage>
</organism>
<feature type="domain" description="Methyltransferase type 11" evidence="1">
    <location>
        <begin position="27"/>
        <end position="125"/>
    </location>
</feature>
<dbReference type="GO" id="GO:0008757">
    <property type="term" value="F:S-adenosylmethionine-dependent methyltransferase activity"/>
    <property type="evidence" value="ECO:0007669"/>
    <property type="project" value="InterPro"/>
</dbReference>
<dbReference type="InterPro" id="IPR013216">
    <property type="entry name" value="Methyltransf_11"/>
</dbReference>
<dbReference type="KEGG" id="gfe:Gferi_22760"/>
<name>A0A1D8GMG5_9FIRM</name>
<dbReference type="GO" id="GO:0032259">
    <property type="term" value="P:methylation"/>
    <property type="evidence" value="ECO:0007669"/>
    <property type="project" value="UniProtKB-KW"/>
</dbReference>
<evidence type="ECO:0000313" key="3">
    <source>
        <dbReference type="Proteomes" id="UP000095743"/>
    </source>
</evidence>
<evidence type="ECO:0000259" key="1">
    <source>
        <dbReference type="Pfam" id="PF08241"/>
    </source>
</evidence>
<dbReference type="AlphaFoldDB" id="A0A1D8GMG5"/>
<dbReference type="Proteomes" id="UP000095743">
    <property type="component" value="Chromosome"/>
</dbReference>
<dbReference type="SUPFAM" id="SSF53335">
    <property type="entry name" value="S-adenosyl-L-methionine-dependent methyltransferases"/>
    <property type="match status" value="1"/>
</dbReference>